<evidence type="ECO:0000313" key="2">
    <source>
        <dbReference type="EMBL" id="MBO1926914.1"/>
    </source>
</evidence>
<gene>
    <name evidence="2" type="ORF">J3998_04935</name>
</gene>
<keyword evidence="3" id="KW-1185">Reference proteome</keyword>
<proteinExistence type="predicted"/>
<feature type="region of interest" description="Disordered" evidence="1">
    <location>
        <begin position="286"/>
        <end position="309"/>
    </location>
</feature>
<dbReference type="Proteomes" id="UP000664835">
    <property type="component" value="Unassembled WGS sequence"/>
</dbReference>
<reference evidence="2 3" key="1">
    <citation type="submission" date="2021-03" db="EMBL/GenBank/DDBJ databases">
        <title>Thiomicrorhabdus sp.nov.,novel sulfur-oxidizing bacteria isolated from coastal sediment.</title>
        <authorList>
            <person name="Liu X."/>
        </authorList>
    </citation>
    <scope>NUCLEOTIDE SEQUENCE [LARGE SCALE GENOMIC DNA]</scope>
    <source>
        <strain evidence="2 3">6S2-11</strain>
    </source>
</reference>
<comment type="caution">
    <text evidence="2">The sequence shown here is derived from an EMBL/GenBank/DDBJ whole genome shotgun (WGS) entry which is preliminary data.</text>
</comment>
<organism evidence="2 3">
    <name type="scientific">Thiomicrorhabdus marina</name>
    <dbReference type="NCBI Taxonomy" id="2818442"/>
    <lineage>
        <taxon>Bacteria</taxon>
        <taxon>Pseudomonadati</taxon>
        <taxon>Pseudomonadota</taxon>
        <taxon>Gammaproteobacteria</taxon>
        <taxon>Thiotrichales</taxon>
        <taxon>Piscirickettsiaceae</taxon>
        <taxon>Thiomicrorhabdus</taxon>
    </lineage>
</organism>
<dbReference type="EMBL" id="JAGETV010000006">
    <property type="protein sequence ID" value="MBO1926914.1"/>
    <property type="molecule type" value="Genomic_DNA"/>
</dbReference>
<feature type="compositionally biased region" description="Polar residues" evidence="1">
    <location>
        <begin position="287"/>
        <end position="296"/>
    </location>
</feature>
<evidence type="ECO:0008006" key="4">
    <source>
        <dbReference type="Google" id="ProtNLM"/>
    </source>
</evidence>
<protein>
    <recommendedName>
        <fullName evidence="4">DUF5610 domain-containing protein</fullName>
    </recommendedName>
</protein>
<sequence length="309" mass="34682">MSTPIANALTANGLLNRYLNPSQDNANPKAAENAANNFIKQNEDVAYTPSAMRAGSIMQSEQAFSYSESMSLQLTTKEGDKVSVDFRQLYAAYQSYKEMQYAEQNDEAPQGFSVYESREAVQMAAFEERFAMSIEGDLNEEELGAIFSVFEQVDQIANQFYGGNIEQALQSAVDMEIDFGQLQNVSLNLTQSATWVSRQQQAAMQEYGENSAEQQSAETAGVEQLPEYYQKWQAALESLNQFMEDSQTMWDELTGKVLAQRFPEQDSTSGWLERVKAFHQQFAEFAQDNNQTTADSDATENENSVKEPT</sequence>
<evidence type="ECO:0000313" key="3">
    <source>
        <dbReference type="Proteomes" id="UP000664835"/>
    </source>
</evidence>
<accession>A0ABS3Q3M0</accession>
<dbReference type="RefSeq" id="WP_208148360.1">
    <property type="nucleotide sequence ID" value="NZ_JAGETV010000006.1"/>
</dbReference>
<name>A0ABS3Q3M0_9GAMM</name>
<evidence type="ECO:0000256" key="1">
    <source>
        <dbReference type="SAM" id="MobiDB-lite"/>
    </source>
</evidence>